<keyword evidence="5 8" id="KW-0687">Ribonucleoprotein</keyword>
<comment type="similarity">
    <text evidence="2 8">Belongs to the universal ribosomal protein uL11 family.</text>
</comment>
<dbReference type="InterPro" id="IPR036769">
    <property type="entry name" value="Ribosomal_uL11_C_sf"/>
</dbReference>
<dbReference type="GO" id="GO:0006412">
    <property type="term" value="P:translation"/>
    <property type="evidence" value="ECO:0007669"/>
    <property type="project" value="InterPro"/>
</dbReference>
<sequence>MSKRGATVADQVVKLIVGAGQASPSPPVGPALGSKGVKSMDFCKEFNARTAHIITGTPMPCRVTVRGDRSFHFDIRTPHTSWLLLNAAEVPVGKKGKRKGATNPGKETVGTVSLKHVYEIAKIKQTEMRLSGLSLEAICRSVIYQCKSIGINVRIETRRRYHSRQEALYDENLNRQAKAEHGMLHAPQKFQLSSDVEYMSRFEAKSVLTLLLAHDSASTPTNQEIMTKCQLLHACLSKSPGGLDHGPPELCMSN</sequence>
<dbReference type="PANTHER" id="PTHR11661:SF1">
    <property type="entry name" value="LARGE RIBOSOMAL SUBUNIT PROTEIN UL11M"/>
    <property type="match status" value="1"/>
</dbReference>
<dbReference type="Gene3D" id="3.30.1550.10">
    <property type="entry name" value="Ribosomal protein L11/L12, N-terminal domain"/>
    <property type="match status" value="1"/>
</dbReference>
<dbReference type="InterPro" id="IPR020784">
    <property type="entry name" value="Ribosomal_uL11_N"/>
</dbReference>
<reference evidence="11" key="1">
    <citation type="journal article" date="2021" name="Mol. Plant Microbe Interact.">
        <title>Complete Genome Sequence of the Plant-Pathogenic Fungus Colletotrichum lupini.</title>
        <authorList>
            <person name="Baroncelli R."/>
            <person name="Pensec F."/>
            <person name="Da Lio D."/>
            <person name="Boufleur T."/>
            <person name="Vicente I."/>
            <person name="Sarrocco S."/>
            <person name="Picot A."/>
            <person name="Baraldi E."/>
            <person name="Sukno S."/>
            <person name="Thon M."/>
            <person name="Le Floch G."/>
        </authorList>
    </citation>
    <scope>NUCLEOTIDE SEQUENCE</scope>
    <source>
        <strain evidence="11">IMI 504893</strain>
    </source>
</reference>
<organism evidence="11 12">
    <name type="scientific">Colletotrichum lupini</name>
    <dbReference type="NCBI Taxonomy" id="145971"/>
    <lineage>
        <taxon>Eukaryota</taxon>
        <taxon>Fungi</taxon>
        <taxon>Dikarya</taxon>
        <taxon>Ascomycota</taxon>
        <taxon>Pezizomycotina</taxon>
        <taxon>Sordariomycetes</taxon>
        <taxon>Hypocreomycetidae</taxon>
        <taxon>Glomerellales</taxon>
        <taxon>Glomerellaceae</taxon>
        <taxon>Colletotrichum</taxon>
        <taxon>Colletotrichum acutatum species complex</taxon>
    </lineage>
</organism>
<keyword evidence="4" id="KW-0496">Mitochondrion</keyword>
<feature type="domain" description="Large ribosomal subunit protein uL11 C-terminal" evidence="9">
    <location>
        <begin position="76"/>
        <end position="153"/>
    </location>
</feature>
<dbReference type="Gene3D" id="1.10.10.250">
    <property type="entry name" value="Ribosomal protein L11, C-terminal domain"/>
    <property type="match status" value="1"/>
</dbReference>
<feature type="domain" description="Large ribosomal subunit protein uL11 N-terminal" evidence="10">
    <location>
        <begin position="13"/>
        <end position="71"/>
    </location>
</feature>
<dbReference type="CDD" id="cd00349">
    <property type="entry name" value="Ribosomal_L11"/>
    <property type="match status" value="1"/>
</dbReference>
<gene>
    <name evidence="11" type="ORF">CLUP02_15267</name>
</gene>
<dbReference type="SUPFAM" id="SSF46906">
    <property type="entry name" value="Ribosomal protein L11, C-terminal domain"/>
    <property type="match status" value="1"/>
</dbReference>
<comment type="function">
    <text evidence="6">Component of the mitochondrial ribosome (mitoribosome), a dedicated translation machinery responsible for the synthesis of mitochondrial genome-encoded proteins, including at least some of the essential transmembrane subunits of the mitochondrial respiratory chain. The mitoribosomes are attached to the mitochondrial inner membrane and translation products are cotranslationally integrated into the membrane.</text>
</comment>
<dbReference type="InterPro" id="IPR000911">
    <property type="entry name" value="Ribosomal_uL11"/>
</dbReference>
<dbReference type="GeneID" id="73349201"/>
<evidence type="ECO:0000256" key="1">
    <source>
        <dbReference type="ARBA" id="ARBA00004173"/>
    </source>
</evidence>
<evidence type="ECO:0000313" key="12">
    <source>
        <dbReference type="Proteomes" id="UP000830671"/>
    </source>
</evidence>
<proteinExistence type="inferred from homology"/>
<accession>A0A9Q8WNI6</accession>
<dbReference type="KEGG" id="clup:CLUP02_15267"/>
<dbReference type="SMART" id="SM00649">
    <property type="entry name" value="RL11"/>
    <property type="match status" value="1"/>
</dbReference>
<dbReference type="GO" id="GO:0005762">
    <property type="term" value="C:mitochondrial large ribosomal subunit"/>
    <property type="evidence" value="ECO:0007669"/>
    <property type="project" value="TreeGrafter"/>
</dbReference>
<evidence type="ECO:0000256" key="5">
    <source>
        <dbReference type="ARBA" id="ARBA00023274"/>
    </source>
</evidence>
<dbReference type="InterPro" id="IPR020783">
    <property type="entry name" value="Ribosomal_uL11_C"/>
</dbReference>
<evidence type="ECO:0000259" key="9">
    <source>
        <dbReference type="Pfam" id="PF00298"/>
    </source>
</evidence>
<evidence type="ECO:0000256" key="4">
    <source>
        <dbReference type="ARBA" id="ARBA00023128"/>
    </source>
</evidence>
<dbReference type="Pfam" id="PF03946">
    <property type="entry name" value="Ribosomal_L11_N"/>
    <property type="match status" value="1"/>
</dbReference>
<dbReference type="InterPro" id="IPR006519">
    <property type="entry name" value="Ribosomal_uL11_bac-typ"/>
</dbReference>
<evidence type="ECO:0000256" key="8">
    <source>
        <dbReference type="RuleBase" id="RU003978"/>
    </source>
</evidence>
<evidence type="ECO:0000256" key="2">
    <source>
        <dbReference type="ARBA" id="ARBA00010537"/>
    </source>
</evidence>
<evidence type="ECO:0000256" key="6">
    <source>
        <dbReference type="ARBA" id="ARBA00037226"/>
    </source>
</evidence>
<dbReference type="InterPro" id="IPR036796">
    <property type="entry name" value="Ribosomal_uL11_N_sf"/>
</dbReference>
<dbReference type="Proteomes" id="UP000830671">
    <property type="component" value="Chromosome 8"/>
</dbReference>
<name>A0A9Q8WNI6_9PEZI</name>
<dbReference type="AlphaFoldDB" id="A0A9Q8WNI6"/>
<evidence type="ECO:0000259" key="10">
    <source>
        <dbReference type="Pfam" id="PF03946"/>
    </source>
</evidence>
<dbReference type="SUPFAM" id="SSF54747">
    <property type="entry name" value="Ribosomal L11/L12e N-terminal domain"/>
    <property type="match status" value="1"/>
</dbReference>
<comment type="subcellular location">
    <subcellularLocation>
        <location evidence="1">Mitochondrion</location>
    </subcellularLocation>
</comment>
<dbReference type="Pfam" id="PF00298">
    <property type="entry name" value="Ribosomal_L11"/>
    <property type="match status" value="1"/>
</dbReference>
<protein>
    <recommendedName>
        <fullName evidence="7">Large ribosomal subunit protein uL11m</fullName>
    </recommendedName>
</protein>
<dbReference type="FunFam" id="3.30.1550.10:FF:000004">
    <property type="entry name" value="Mitochondrial 54S ribosomal protein YmL19"/>
    <property type="match status" value="1"/>
</dbReference>
<dbReference type="FunFam" id="1.10.10.250:FF:000005">
    <property type="entry name" value="Mitochondrial 54S ribosomal protein YmL19"/>
    <property type="match status" value="1"/>
</dbReference>
<dbReference type="GO" id="GO:0003735">
    <property type="term" value="F:structural constituent of ribosome"/>
    <property type="evidence" value="ECO:0007669"/>
    <property type="project" value="InterPro"/>
</dbReference>
<keyword evidence="3 8" id="KW-0689">Ribosomal protein</keyword>
<dbReference type="NCBIfam" id="TIGR01632">
    <property type="entry name" value="L11_bact"/>
    <property type="match status" value="1"/>
</dbReference>
<evidence type="ECO:0000256" key="7">
    <source>
        <dbReference type="ARBA" id="ARBA00040104"/>
    </source>
</evidence>
<dbReference type="HAMAP" id="MF_00736">
    <property type="entry name" value="Ribosomal_uL11"/>
    <property type="match status" value="1"/>
</dbReference>
<dbReference type="PANTHER" id="PTHR11661">
    <property type="entry name" value="60S RIBOSOMAL PROTEIN L12"/>
    <property type="match status" value="1"/>
</dbReference>
<evidence type="ECO:0000313" key="11">
    <source>
        <dbReference type="EMBL" id="UQC89736.1"/>
    </source>
</evidence>
<dbReference type="EMBL" id="CP019480">
    <property type="protein sequence ID" value="UQC89736.1"/>
    <property type="molecule type" value="Genomic_DNA"/>
</dbReference>
<dbReference type="GO" id="GO:0070180">
    <property type="term" value="F:large ribosomal subunit rRNA binding"/>
    <property type="evidence" value="ECO:0007669"/>
    <property type="project" value="TreeGrafter"/>
</dbReference>
<keyword evidence="12" id="KW-1185">Reference proteome</keyword>
<dbReference type="RefSeq" id="XP_049151337.1">
    <property type="nucleotide sequence ID" value="XM_049294191.1"/>
</dbReference>
<evidence type="ECO:0000256" key="3">
    <source>
        <dbReference type="ARBA" id="ARBA00022980"/>
    </source>
</evidence>